<sequence length="479" mass="55482">MNIFTAPLSERYRKYVSFNTYVPNVAISNVLLWSAIIISYCIVNAPKDKLLGALTKLLSIFKEYLNVTSLQNSILYQILIPLKGLLFSVSFLIIISPLIIDLFNSKSVWKKIKIRYLACVALIIFIILSLLVFPYSYPEGLNSNVSGLSGMGVEYGRMTRDPFSENTGWYYRRILKPFIAYFLQFRGFFLYYIFSLVNTYLLIWITLIFFEARKYFRYLDNPQKQWTASSLSPTQKFLFYLSLATSSYIMVDFIWVGYVDQISFILILLMAIIPMSSQGRMSVIALCLLNHESSLFALVPLIIFCFPKKEIFQALLAIAFYLLIWFATRGSMANALATHSEVSVFKIFLENWQLVMIGIFFSYKLLWLVFALLSYFLLMKKESMLFLSLLSMILFPIALVGFAFDTTRNVGFGFLGILISLDIWLQENQDFPKWLYLTISALLYINLLIPTYSIIVVYPPSLQDYPYRGLYQIIHSIFL</sequence>
<keyword evidence="1" id="KW-0472">Membrane</keyword>
<feature type="transmembrane region" description="Helical" evidence="1">
    <location>
        <begin position="385"/>
        <end position="404"/>
    </location>
</feature>
<keyword evidence="1" id="KW-0812">Transmembrane</keyword>
<comment type="caution">
    <text evidence="2">The sequence shown here is derived from an EMBL/GenBank/DDBJ whole genome shotgun (WGS) entry which is preliminary data.</text>
</comment>
<accession>A0A402DFS8</accession>
<feature type="transmembrane region" description="Helical" evidence="1">
    <location>
        <begin position="20"/>
        <end position="43"/>
    </location>
</feature>
<dbReference type="EMBL" id="BIFY01000056">
    <property type="protein sequence ID" value="GCE61051.1"/>
    <property type="molecule type" value="Genomic_DNA"/>
</dbReference>
<feature type="transmembrane region" description="Helical" evidence="1">
    <location>
        <begin position="116"/>
        <end position="137"/>
    </location>
</feature>
<dbReference type="RefSeq" id="WP_130757667.1">
    <property type="nucleotide sequence ID" value="NZ_BIFY01000056.1"/>
</dbReference>
<keyword evidence="1" id="KW-1133">Transmembrane helix</keyword>
<feature type="transmembrane region" description="Helical" evidence="1">
    <location>
        <begin position="311"/>
        <end position="332"/>
    </location>
</feature>
<organism evidence="2 3">
    <name type="scientific">Microcystis aeruginosa NIES-4285</name>
    <dbReference type="NCBI Taxonomy" id="2497681"/>
    <lineage>
        <taxon>Bacteria</taxon>
        <taxon>Bacillati</taxon>
        <taxon>Cyanobacteriota</taxon>
        <taxon>Cyanophyceae</taxon>
        <taxon>Oscillatoriophycideae</taxon>
        <taxon>Chroococcales</taxon>
        <taxon>Microcystaceae</taxon>
        <taxon>Microcystis</taxon>
    </lineage>
</organism>
<name>A0A402DFS8_MICAE</name>
<proteinExistence type="predicted"/>
<evidence type="ECO:0000313" key="3">
    <source>
        <dbReference type="Proteomes" id="UP000289660"/>
    </source>
</evidence>
<evidence type="ECO:0000313" key="2">
    <source>
        <dbReference type="EMBL" id="GCE61051.1"/>
    </source>
</evidence>
<gene>
    <name evidence="2" type="ORF">MiAbB_02982</name>
</gene>
<dbReference type="AlphaFoldDB" id="A0A402DFS8"/>
<feature type="transmembrane region" description="Helical" evidence="1">
    <location>
        <begin position="434"/>
        <end position="458"/>
    </location>
</feature>
<protein>
    <submittedName>
        <fullName evidence="2">Uncharacterized protein</fullName>
    </submittedName>
</protein>
<feature type="transmembrane region" description="Helical" evidence="1">
    <location>
        <begin position="189"/>
        <end position="210"/>
    </location>
</feature>
<feature type="transmembrane region" description="Helical" evidence="1">
    <location>
        <begin position="352"/>
        <end position="378"/>
    </location>
</feature>
<feature type="transmembrane region" description="Helical" evidence="1">
    <location>
        <begin position="237"/>
        <end position="258"/>
    </location>
</feature>
<reference evidence="3" key="1">
    <citation type="submission" date="2018-12" db="EMBL/GenBank/DDBJ databases">
        <title>Genome sequence of Microcystis aeruginosa NIES-4285.</title>
        <authorList>
            <person name="Tanabe Y."/>
        </authorList>
    </citation>
    <scope>NUCLEOTIDE SEQUENCE [LARGE SCALE GENOMIC DNA]</scope>
    <source>
        <strain evidence="3">NIES-4285</strain>
    </source>
</reference>
<dbReference type="Proteomes" id="UP000289660">
    <property type="component" value="Unassembled WGS sequence"/>
</dbReference>
<evidence type="ECO:0000256" key="1">
    <source>
        <dbReference type="SAM" id="Phobius"/>
    </source>
</evidence>